<organism evidence="2 3">
    <name type="scientific">Micromonospora haikouensis</name>
    <dbReference type="NCBI Taxonomy" id="686309"/>
    <lineage>
        <taxon>Bacteria</taxon>
        <taxon>Bacillati</taxon>
        <taxon>Actinomycetota</taxon>
        <taxon>Actinomycetes</taxon>
        <taxon>Micromonosporales</taxon>
        <taxon>Micromonosporaceae</taxon>
        <taxon>Micromonospora</taxon>
    </lineage>
</organism>
<feature type="transmembrane region" description="Helical" evidence="1">
    <location>
        <begin position="158"/>
        <end position="182"/>
    </location>
</feature>
<dbReference type="InterPro" id="IPR047928">
    <property type="entry name" value="Perm_prefix_1"/>
</dbReference>
<evidence type="ECO:0000313" key="2">
    <source>
        <dbReference type="EMBL" id="KIR65075.1"/>
    </source>
</evidence>
<name>A0A0D0X6P8_9ACTN</name>
<reference evidence="2 3" key="1">
    <citation type="submission" date="2015-01" db="EMBL/GenBank/DDBJ databases">
        <title>Sequencing and annotation of Micromonospora carbonacea strain JXNU-1 genome.</title>
        <authorList>
            <person name="Long Z."/>
            <person name="Huang Y."/>
            <person name="Jiang Y."/>
        </authorList>
    </citation>
    <scope>NUCLEOTIDE SEQUENCE [LARGE SCALE GENOMIC DNA]</scope>
    <source>
        <strain evidence="2 3">JXNU-1</strain>
    </source>
</reference>
<feature type="transmembrane region" description="Helical" evidence="1">
    <location>
        <begin position="85"/>
        <end position="104"/>
    </location>
</feature>
<keyword evidence="3" id="KW-1185">Reference proteome</keyword>
<feature type="transmembrane region" description="Helical" evidence="1">
    <location>
        <begin position="194"/>
        <end position="215"/>
    </location>
</feature>
<dbReference type="AlphaFoldDB" id="A0A0D0X6P8"/>
<dbReference type="NCBIfam" id="NF038403">
    <property type="entry name" value="perm_prefix_1"/>
    <property type="match status" value="1"/>
</dbReference>
<dbReference type="Proteomes" id="UP000032254">
    <property type="component" value="Unassembled WGS sequence"/>
</dbReference>
<dbReference type="EMBL" id="JXSX01000001">
    <property type="protein sequence ID" value="KIR65075.1"/>
    <property type="molecule type" value="Genomic_DNA"/>
</dbReference>
<comment type="caution">
    <text evidence="2">The sequence shown here is derived from an EMBL/GenBank/DDBJ whole genome shotgun (WGS) entry which is preliminary data.</text>
</comment>
<sequence length="230" mass="23621">MAPGDDVLVEERLRELGDRLYGPARLKADLLTEARHALQDAVEAYRDGGLPAAEAAQRAVAEFGEPARLAPAYQAELATGSLRGLSLRVLAVAGVLVVAGDLTWQGSSWSGGPGPPVAYRLLSGAVNGIWLGAAILAVAGLTVVAASARSAHPALPRLARLTGLALTVALVLGAASGAALYGWSVGLWEAARTWPPMLVGALASGAGFLWIGRAARSWLLATRRRPAGPA</sequence>
<evidence type="ECO:0000256" key="1">
    <source>
        <dbReference type="SAM" id="Phobius"/>
    </source>
</evidence>
<accession>A0A0D0X6P8</accession>
<keyword evidence="1" id="KW-0812">Transmembrane</keyword>
<gene>
    <name evidence="2" type="ORF">TK50_06060</name>
</gene>
<protein>
    <submittedName>
        <fullName evidence="2">Uncharacterized protein</fullName>
    </submittedName>
</protein>
<keyword evidence="1" id="KW-0472">Membrane</keyword>
<feature type="transmembrane region" description="Helical" evidence="1">
    <location>
        <begin position="124"/>
        <end position="146"/>
    </location>
</feature>
<dbReference type="RefSeq" id="WP_043961838.1">
    <property type="nucleotide sequence ID" value="NZ_JBEZEN010000005.1"/>
</dbReference>
<keyword evidence="1" id="KW-1133">Transmembrane helix</keyword>
<dbReference type="OrthoDB" id="5187995at2"/>
<dbReference type="GeneID" id="301303713"/>
<dbReference type="PATRIC" id="fig|47853.6.peg.1292"/>
<proteinExistence type="predicted"/>
<evidence type="ECO:0000313" key="3">
    <source>
        <dbReference type="Proteomes" id="UP000032254"/>
    </source>
</evidence>